<dbReference type="Pfam" id="PF01602">
    <property type="entry name" value="Adaptin_N"/>
    <property type="match status" value="1"/>
</dbReference>
<dbReference type="InterPro" id="IPR011989">
    <property type="entry name" value="ARM-like"/>
</dbReference>
<dbReference type="GO" id="GO:0012505">
    <property type="term" value="C:endomembrane system"/>
    <property type="evidence" value="ECO:0007669"/>
    <property type="project" value="UniProtKB-SubCell"/>
</dbReference>
<dbReference type="EMBL" id="HBIP01016593">
    <property type="protein sequence ID" value="CAE0494640.1"/>
    <property type="molecule type" value="Transcribed_RNA"/>
</dbReference>
<dbReference type="InterPro" id="IPR050840">
    <property type="entry name" value="Adaptor_Complx_Large_Subunit"/>
</dbReference>
<name>A0A7S3QVK1_DUNTE</name>
<evidence type="ECO:0000256" key="2">
    <source>
        <dbReference type="ARBA" id="ARBA00022448"/>
    </source>
</evidence>
<feature type="compositionally biased region" description="Low complexity" evidence="5">
    <location>
        <begin position="890"/>
        <end position="899"/>
    </location>
</feature>
<evidence type="ECO:0000256" key="1">
    <source>
        <dbReference type="ARBA" id="ARBA00004308"/>
    </source>
</evidence>
<keyword evidence="2" id="KW-0813">Transport</keyword>
<evidence type="ECO:0000313" key="7">
    <source>
        <dbReference type="EMBL" id="CAE0494640.1"/>
    </source>
</evidence>
<evidence type="ECO:0000259" key="6">
    <source>
        <dbReference type="Pfam" id="PF01602"/>
    </source>
</evidence>
<protein>
    <recommendedName>
        <fullName evidence="6">Clathrin/coatomer adaptor adaptin-like N-terminal domain-containing protein</fullName>
    </recommendedName>
</protein>
<feature type="region of interest" description="Disordered" evidence="5">
    <location>
        <begin position="689"/>
        <end position="762"/>
    </location>
</feature>
<reference evidence="7" key="1">
    <citation type="submission" date="2021-01" db="EMBL/GenBank/DDBJ databases">
        <authorList>
            <person name="Corre E."/>
            <person name="Pelletier E."/>
            <person name="Niang G."/>
            <person name="Scheremetjew M."/>
            <person name="Finn R."/>
            <person name="Kale V."/>
            <person name="Holt S."/>
            <person name="Cochrane G."/>
            <person name="Meng A."/>
            <person name="Brown T."/>
            <person name="Cohen L."/>
        </authorList>
    </citation>
    <scope>NUCLEOTIDE SEQUENCE</scope>
    <source>
        <strain evidence="7">CCMP1320</strain>
    </source>
</reference>
<feature type="region of interest" description="Disordered" evidence="5">
    <location>
        <begin position="915"/>
        <end position="958"/>
    </location>
</feature>
<keyword evidence="4" id="KW-0472">Membrane</keyword>
<organism evidence="7">
    <name type="scientific">Dunaliella tertiolecta</name>
    <name type="common">Green alga</name>
    <dbReference type="NCBI Taxonomy" id="3047"/>
    <lineage>
        <taxon>Eukaryota</taxon>
        <taxon>Viridiplantae</taxon>
        <taxon>Chlorophyta</taxon>
        <taxon>core chlorophytes</taxon>
        <taxon>Chlorophyceae</taxon>
        <taxon>CS clade</taxon>
        <taxon>Chlamydomonadales</taxon>
        <taxon>Dunaliellaceae</taxon>
        <taxon>Dunaliella</taxon>
    </lineage>
</organism>
<gene>
    <name evidence="7" type="ORF">DTER00134_LOCUS9713</name>
</gene>
<feature type="compositionally biased region" description="Pro residues" evidence="5">
    <location>
        <begin position="832"/>
        <end position="843"/>
    </location>
</feature>
<evidence type="ECO:0000256" key="5">
    <source>
        <dbReference type="SAM" id="MobiDB-lite"/>
    </source>
</evidence>
<feature type="region of interest" description="Disordered" evidence="5">
    <location>
        <begin position="638"/>
        <end position="663"/>
    </location>
</feature>
<dbReference type="AlphaFoldDB" id="A0A7S3QVK1"/>
<sequence length="958" mass="103635">MMNEFRNKLVQRISNTKFLRDLREFECLIKAIGECKSKLEEDRIISRELEVLKQRLSDPKLDKSRGKEYMVRLIYCEMLGHDASFAYVKALQFASEPNLLTKKAAYLALTQFLDHNHELVLLLVNTLLSDLKSDNFINVCTALVVATKLIGPDLVHAVYPMVVDRLRHPKEHVRKKAVMVLHHFHQLDPKHQGPLSGMEIDQHFRAALCDKDPSVMNAALCALHDAIKVDPRLYKNLLPSFASILKQVSEHRLPKSFDYHRYPAPFIQIKLLKVMALLGAGDRVASENMYAVIQQVMRRTDTNHTIGNAIIYECVRTATTIYPNPPLLAAAADAVAKLLRSTSHNLRYVGIDALSGIVKINPQHAHEHQLAVVNCLEDPDDTLKLKTLELLYKMTRTNNVEVIVERMMSYLRTTIDEHIRRDISRKVSELAERYAPSPTWFMTVISEVLELGGNHLEPALAHSLMKLIAEQDEDMHRSAVDIYTRLLDAPTTKMPDLLLQVIVWVMGEYGHLAAANPGPRAMTPSQVMSKLVNLLNRQKAGDLTRALLIPALGKLCVQGSCGLPPEAEAFVSVASRSSDVELQQRAYELQALLTAPQEVQGAVLPRNQASEAYSEDELAAVEELSFLTSFVNEALQNGSAPYIPPEERTSATLGGVPEPAASSKGGLRFEAYEPAFFSAGSPATSASRIVDPFSQVPPTRSPAVRGVQTGHSRSNSGSSSTVATGEPQLRGASRGGASKWGPAHFETSGARGAGGSSAAAAGSGGGVDLLSGLVEAATASTDPQQRQRQQQQPDLLMQLDDDEPPASAAPAPQPALPQPASVDMLLDVGPTLGPPPQQQPPAAPAAACNPAPPNMGLQGLSQAMLGGLPQPAAAFGAPTALPLQGPSWSPAQPLAHPPQQQQLGQYGMAGLGMGMGGGMRPPTQPAHTAVSRGGQSMVPSKQPQQSKANADPFSDLLG</sequence>
<dbReference type="PANTHER" id="PTHR22780">
    <property type="entry name" value="ADAPTIN, ALPHA/GAMMA/EPSILON"/>
    <property type="match status" value="1"/>
</dbReference>
<feature type="domain" description="Clathrin/coatomer adaptor adaptin-like N-terminal" evidence="6">
    <location>
        <begin position="44"/>
        <end position="594"/>
    </location>
</feature>
<dbReference type="GO" id="GO:0006886">
    <property type="term" value="P:intracellular protein transport"/>
    <property type="evidence" value="ECO:0007669"/>
    <property type="project" value="InterPro"/>
</dbReference>
<accession>A0A7S3QVK1</accession>
<feature type="region of interest" description="Disordered" evidence="5">
    <location>
        <begin position="877"/>
        <end position="899"/>
    </location>
</feature>
<dbReference type="InterPro" id="IPR016024">
    <property type="entry name" value="ARM-type_fold"/>
</dbReference>
<dbReference type="GO" id="GO:0016192">
    <property type="term" value="P:vesicle-mediated transport"/>
    <property type="evidence" value="ECO:0007669"/>
    <property type="project" value="InterPro"/>
</dbReference>
<evidence type="ECO:0000256" key="3">
    <source>
        <dbReference type="ARBA" id="ARBA00022927"/>
    </source>
</evidence>
<dbReference type="InterPro" id="IPR002553">
    <property type="entry name" value="Clathrin/coatomer_adapt-like_N"/>
</dbReference>
<evidence type="ECO:0000256" key="4">
    <source>
        <dbReference type="ARBA" id="ARBA00023136"/>
    </source>
</evidence>
<feature type="region of interest" description="Disordered" evidence="5">
    <location>
        <begin position="798"/>
        <end position="854"/>
    </location>
</feature>
<feature type="compositionally biased region" description="Polar residues" evidence="5">
    <location>
        <begin position="933"/>
        <end position="948"/>
    </location>
</feature>
<comment type="subcellular location">
    <subcellularLocation>
        <location evidence="1">Endomembrane system</location>
    </subcellularLocation>
</comment>
<dbReference type="Gene3D" id="1.25.10.10">
    <property type="entry name" value="Leucine-rich Repeat Variant"/>
    <property type="match status" value="1"/>
</dbReference>
<dbReference type="SUPFAM" id="SSF48371">
    <property type="entry name" value="ARM repeat"/>
    <property type="match status" value="1"/>
</dbReference>
<proteinExistence type="predicted"/>
<keyword evidence="3" id="KW-0653">Protein transport</keyword>
<dbReference type="GO" id="GO:0030117">
    <property type="term" value="C:membrane coat"/>
    <property type="evidence" value="ECO:0007669"/>
    <property type="project" value="InterPro"/>
</dbReference>